<comment type="caution">
    <text evidence="2">The sequence shown here is derived from an EMBL/GenBank/DDBJ whole genome shotgun (WGS) entry which is preliminary data.</text>
</comment>
<accession>A0A369JLC2</accession>
<dbReference type="Proteomes" id="UP000076154">
    <property type="component" value="Unassembled WGS sequence"/>
</dbReference>
<dbReference type="InParanoid" id="A0A369JLC2"/>
<evidence type="ECO:0000256" key="1">
    <source>
        <dbReference type="SAM" id="SignalP"/>
    </source>
</evidence>
<feature type="signal peptide" evidence="1">
    <location>
        <begin position="1"/>
        <end position="21"/>
    </location>
</feature>
<proteinExistence type="predicted"/>
<evidence type="ECO:0000313" key="2">
    <source>
        <dbReference type="EMBL" id="RDB20204.1"/>
    </source>
</evidence>
<keyword evidence="1" id="KW-0732">Signal</keyword>
<name>A0A369JLC2_HYPMA</name>
<protein>
    <submittedName>
        <fullName evidence="2">Uncharacterized protein</fullName>
    </submittedName>
</protein>
<feature type="chain" id="PRO_5016819586" evidence="1">
    <location>
        <begin position="22"/>
        <end position="232"/>
    </location>
</feature>
<sequence length="232" mass="25289">MAISLSLAAIGFNAFAIQCVGTQFSRDGHDDCLPTEPSLDSRKSLNLRKATEEYTEPQLLFLDASPSVFRLYAFYYQSELKRQHIRNGGLCADGHQIFKAKRPKHTSIPTPSVSHPGLSSHKPYTTLILNKKLKVADLGKTLPQCRSLNGTSVIRAKKKSQLACDAQAVLTRALGTAPDNAKRFTGNTTFSIATLVSLSKPLTICFGLVVVTSSQTTRRLVKTTGLKEAPLL</sequence>
<organism evidence="2 3">
    <name type="scientific">Hypsizygus marmoreus</name>
    <name type="common">White beech mushroom</name>
    <name type="synonym">Agaricus marmoreus</name>
    <dbReference type="NCBI Taxonomy" id="39966"/>
    <lineage>
        <taxon>Eukaryota</taxon>
        <taxon>Fungi</taxon>
        <taxon>Dikarya</taxon>
        <taxon>Basidiomycota</taxon>
        <taxon>Agaricomycotina</taxon>
        <taxon>Agaricomycetes</taxon>
        <taxon>Agaricomycetidae</taxon>
        <taxon>Agaricales</taxon>
        <taxon>Tricholomatineae</taxon>
        <taxon>Lyophyllaceae</taxon>
        <taxon>Hypsizygus</taxon>
    </lineage>
</organism>
<reference evidence="2" key="1">
    <citation type="submission" date="2018-04" db="EMBL/GenBank/DDBJ databases">
        <title>Whole genome sequencing of Hypsizygus marmoreus.</title>
        <authorList>
            <person name="Choi I.-G."/>
            <person name="Min B."/>
            <person name="Kim J.-G."/>
            <person name="Kim S."/>
            <person name="Oh Y.-L."/>
            <person name="Kong W.-S."/>
            <person name="Park H."/>
            <person name="Jeong J."/>
            <person name="Song E.-S."/>
        </authorList>
    </citation>
    <scope>NUCLEOTIDE SEQUENCE [LARGE SCALE GENOMIC DNA]</scope>
    <source>
        <strain evidence="2">51987-8</strain>
    </source>
</reference>
<dbReference type="AlphaFoldDB" id="A0A369JLC2"/>
<keyword evidence="3" id="KW-1185">Reference proteome</keyword>
<evidence type="ECO:0000313" key="3">
    <source>
        <dbReference type="Proteomes" id="UP000076154"/>
    </source>
</evidence>
<gene>
    <name evidence="2" type="ORF">Hypma_012919</name>
</gene>
<dbReference type="EMBL" id="LUEZ02000071">
    <property type="protein sequence ID" value="RDB20204.1"/>
    <property type="molecule type" value="Genomic_DNA"/>
</dbReference>